<comment type="caution">
    <text evidence="1">The sequence shown here is derived from an EMBL/GenBank/DDBJ whole genome shotgun (WGS) entry which is preliminary data.</text>
</comment>
<sequence>MIFTLSRNQIRAKFNHDNNSIVTDYSSYGKNSYKNNNQFDNFNFSMNNSIHGRDNYVNDNGYTRNINDLSLQNNMRMNGLNKSIRDSQISSFSINNENAAMNSPSMVYFKNILTNKNEKPILHNSGARITDNGMMDNYSHYSTSPSSHNNYMSSPLAYNSYVNDVGDGSSGAGSQYYPSNNKRVSNDNSTIIYYDDDHDHDTDIKHLLKNKK</sequence>
<protein>
    <submittedName>
        <fullName evidence="1">Uncharacterized protein</fullName>
    </submittedName>
</protein>
<reference evidence="1 2" key="1">
    <citation type="submission" date="2016-08" db="EMBL/GenBank/DDBJ databases">
        <title>A Parts List for Fungal Cellulosomes Revealed by Comparative Genomics.</title>
        <authorList>
            <consortium name="DOE Joint Genome Institute"/>
            <person name="Haitjema C.H."/>
            <person name="Gilmore S.P."/>
            <person name="Henske J.K."/>
            <person name="Solomon K.V."/>
            <person name="De Groot R."/>
            <person name="Kuo A."/>
            <person name="Mondo S.J."/>
            <person name="Salamov A.A."/>
            <person name="Labutti K."/>
            <person name="Zhao Z."/>
            <person name="Chiniquy J."/>
            <person name="Barry K."/>
            <person name="Brewer H.M."/>
            <person name="Purvine S.O."/>
            <person name="Wright A.T."/>
            <person name="Boxma B."/>
            <person name="Van Alen T."/>
            <person name="Hackstein J.H."/>
            <person name="Baker S.E."/>
            <person name="Grigoriev I.V."/>
            <person name="O'Malley M.A."/>
        </authorList>
    </citation>
    <scope>NUCLEOTIDE SEQUENCE [LARGE SCALE GENOMIC DNA]</scope>
    <source>
        <strain evidence="1 2">G1</strain>
    </source>
</reference>
<organism evidence="1 2">
    <name type="scientific">Neocallimastix californiae</name>
    <dbReference type="NCBI Taxonomy" id="1754190"/>
    <lineage>
        <taxon>Eukaryota</taxon>
        <taxon>Fungi</taxon>
        <taxon>Fungi incertae sedis</taxon>
        <taxon>Chytridiomycota</taxon>
        <taxon>Chytridiomycota incertae sedis</taxon>
        <taxon>Neocallimastigomycetes</taxon>
        <taxon>Neocallimastigales</taxon>
        <taxon>Neocallimastigaceae</taxon>
        <taxon>Neocallimastix</taxon>
    </lineage>
</organism>
<dbReference type="AlphaFoldDB" id="A0A1Y2ENM5"/>
<name>A0A1Y2ENM5_9FUNG</name>
<proteinExistence type="predicted"/>
<accession>A0A1Y2ENM5</accession>
<dbReference type="Proteomes" id="UP000193920">
    <property type="component" value="Unassembled WGS sequence"/>
</dbReference>
<keyword evidence="2" id="KW-1185">Reference proteome</keyword>
<evidence type="ECO:0000313" key="2">
    <source>
        <dbReference type="Proteomes" id="UP000193920"/>
    </source>
</evidence>
<dbReference type="EMBL" id="MCOG01000035">
    <property type="protein sequence ID" value="ORY73129.1"/>
    <property type="molecule type" value="Genomic_DNA"/>
</dbReference>
<evidence type="ECO:0000313" key="1">
    <source>
        <dbReference type="EMBL" id="ORY73129.1"/>
    </source>
</evidence>
<gene>
    <name evidence="1" type="ORF">LY90DRAFT_699698</name>
</gene>